<organism evidence="2 3">
    <name type="scientific">Pseudomonas vancouverensis</name>
    <dbReference type="NCBI Taxonomy" id="95300"/>
    <lineage>
        <taxon>Bacteria</taxon>
        <taxon>Pseudomonadati</taxon>
        <taxon>Pseudomonadota</taxon>
        <taxon>Gammaproteobacteria</taxon>
        <taxon>Pseudomonadales</taxon>
        <taxon>Pseudomonadaceae</taxon>
        <taxon>Pseudomonas</taxon>
    </lineage>
</organism>
<dbReference type="RefSeq" id="WP_093218974.1">
    <property type="nucleotide sequence ID" value="NZ_LT629803.1"/>
</dbReference>
<name>A0A1H2N367_PSEVA</name>
<evidence type="ECO:0000259" key="1">
    <source>
        <dbReference type="Pfam" id="PF07969"/>
    </source>
</evidence>
<dbReference type="GO" id="GO:0016814">
    <property type="term" value="F:hydrolase activity, acting on carbon-nitrogen (but not peptide) bonds, in cyclic amidines"/>
    <property type="evidence" value="ECO:0007669"/>
    <property type="project" value="TreeGrafter"/>
</dbReference>
<dbReference type="PANTHER" id="PTHR32027:SF9">
    <property type="entry name" value="BLL3847 PROTEIN"/>
    <property type="match status" value="1"/>
</dbReference>
<dbReference type="PANTHER" id="PTHR32027">
    <property type="entry name" value="CYTOSINE DEAMINASE"/>
    <property type="match status" value="1"/>
</dbReference>
<evidence type="ECO:0000313" key="3">
    <source>
        <dbReference type="Proteomes" id="UP000295254"/>
    </source>
</evidence>
<accession>A0A1H2N367</accession>
<dbReference type="SUPFAM" id="SSF51556">
    <property type="entry name" value="Metallo-dependent hydrolases"/>
    <property type="match status" value="1"/>
</dbReference>
<protein>
    <submittedName>
        <fullName evidence="2">Cytosine deaminase</fullName>
    </submittedName>
</protein>
<dbReference type="AlphaFoldDB" id="A0A1H2N367"/>
<feature type="domain" description="Amidohydrolase 3" evidence="1">
    <location>
        <begin position="106"/>
        <end position="388"/>
    </location>
</feature>
<dbReference type="OrthoDB" id="9815027at2"/>
<dbReference type="Gene3D" id="3.20.20.140">
    <property type="entry name" value="Metal-dependent hydrolases"/>
    <property type="match status" value="1"/>
</dbReference>
<dbReference type="EMBL" id="RRZK01000008">
    <property type="protein sequence ID" value="TDB65620.1"/>
    <property type="molecule type" value="Genomic_DNA"/>
</dbReference>
<dbReference type="STRING" id="95300.SAMN05216558_1651"/>
<dbReference type="InterPro" id="IPR013108">
    <property type="entry name" value="Amidohydro_3"/>
</dbReference>
<sequence>MSNSFWLRNVRPYGGDAQDVQIVDGRIGARQPAAGKPVSGPDLDGQGQLLVPSLVESHIHLDKTLWGQPWRPHSAGPNLKARIANERQILRELTSPIAERAGALLEQCIARGSLTLRCHVDADPELGIEHVQAMLELRERYADLVDLEFVTFPQVGLVNRPGVEDLMREALELGVEVVGGLDPCGIDNDPITHLTILFELASRFDRGIDIHLHDGGELGLWQIARIVDFTERYQRQGRVMISHAFCLGMNSWAQVQPLAERLAANRISLMTTAPSDIEIPPFTELLGAGVNVCLGSDGIRDAWTPMGNGDMLERAMLLALRCGMRTDPQICTAFDAASTNGALALGRSDHGVAVGQAANLMLLPAQTLSEAVVSRPLARTVISRGVVVAKDGQLVGSRL</sequence>
<keyword evidence="3" id="KW-1185">Reference proteome</keyword>
<evidence type="ECO:0000313" key="2">
    <source>
        <dbReference type="EMBL" id="TDB65620.1"/>
    </source>
</evidence>
<dbReference type="SUPFAM" id="SSF51338">
    <property type="entry name" value="Composite domain of metallo-dependent hydrolases"/>
    <property type="match status" value="1"/>
</dbReference>
<dbReference type="Gene3D" id="2.30.40.10">
    <property type="entry name" value="Urease, subunit C, domain 1"/>
    <property type="match status" value="1"/>
</dbReference>
<dbReference type="Proteomes" id="UP000295254">
    <property type="component" value="Unassembled WGS sequence"/>
</dbReference>
<dbReference type="CDD" id="cd01293">
    <property type="entry name" value="Bact_CD"/>
    <property type="match status" value="1"/>
</dbReference>
<dbReference type="Pfam" id="PF07969">
    <property type="entry name" value="Amidohydro_3"/>
    <property type="match status" value="1"/>
</dbReference>
<gene>
    <name evidence="2" type="ORF">EIY72_08915</name>
</gene>
<dbReference type="NCBIfam" id="NF004636">
    <property type="entry name" value="PRK05985.1"/>
    <property type="match status" value="1"/>
</dbReference>
<reference evidence="3" key="1">
    <citation type="journal article" date="2019" name="bioRxiv">
        <title>Bacterially produced spermidine induces plant systemic susceptibility to pathogens.</title>
        <authorList>
            <person name="Melnyk R.A."/>
            <person name="Beskrovnaya P.A."/>
            <person name="Liu Z."/>
            <person name="Song Y."/>
            <person name="Haney C.H."/>
        </authorList>
    </citation>
    <scope>NUCLEOTIDE SEQUENCE [LARGE SCALE GENOMIC DNA]</scope>
    <source>
        <strain evidence="3">Dha-51</strain>
    </source>
</reference>
<comment type="caution">
    <text evidence="2">The sequence shown here is derived from an EMBL/GenBank/DDBJ whole genome shotgun (WGS) entry which is preliminary data.</text>
</comment>
<proteinExistence type="predicted"/>
<dbReference type="InterPro" id="IPR032466">
    <property type="entry name" value="Metal_Hydrolase"/>
</dbReference>
<dbReference type="InterPro" id="IPR052349">
    <property type="entry name" value="Metallo-hydrolase_Enzymes"/>
</dbReference>
<dbReference type="InterPro" id="IPR011059">
    <property type="entry name" value="Metal-dep_hydrolase_composite"/>
</dbReference>